<proteinExistence type="predicted"/>
<feature type="transmembrane region" description="Helical" evidence="1">
    <location>
        <begin position="20"/>
        <end position="38"/>
    </location>
</feature>
<keyword evidence="1" id="KW-1133">Transmembrane helix</keyword>
<dbReference type="EMBL" id="JADQDF010000001">
    <property type="protein sequence ID" value="MBW0128022.1"/>
    <property type="molecule type" value="Genomic_DNA"/>
</dbReference>
<organism evidence="2 3">
    <name type="scientific">Pseudonocardia oceani</name>
    <dbReference type="NCBI Taxonomy" id="2792013"/>
    <lineage>
        <taxon>Bacteria</taxon>
        <taxon>Bacillati</taxon>
        <taxon>Actinomycetota</taxon>
        <taxon>Actinomycetes</taxon>
        <taxon>Pseudonocardiales</taxon>
        <taxon>Pseudonocardiaceae</taxon>
        <taxon>Pseudonocardia</taxon>
    </lineage>
</organism>
<protein>
    <submittedName>
        <fullName evidence="2">Uncharacterized protein</fullName>
    </submittedName>
</protein>
<reference evidence="2 3" key="1">
    <citation type="submission" date="2020-11" db="EMBL/GenBank/DDBJ databases">
        <title>Pseudonocardia abyssalis sp. nov. and Pseudonocardia oceani sp. nov., description and phylogenomic analysis of two novel actinomycetes isolated from the deep Southern Ocean.</title>
        <authorList>
            <person name="Parra J."/>
        </authorList>
    </citation>
    <scope>NUCLEOTIDE SEQUENCE [LARGE SCALE GENOMIC DNA]</scope>
    <source>
        <strain evidence="3">KRD185</strain>
    </source>
</reference>
<evidence type="ECO:0000256" key="1">
    <source>
        <dbReference type="SAM" id="Phobius"/>
    </source>
</evidence>
<comment type="caution">
    <text evidence="2">The sequence shown here is derived from an EMBL/GenBank/DDBJ whole genome shotgun (WGS) entry which is preliminary data.</text>
</comment>
<dbReference type="RefSeq" id="WP_218592582.1">
    <property type="nucleotide sequence ID" value="NZ_JADQDE010000187.1"/>
</dbReference>
<keyword evidence="3" id="KW-1185">Reference proteome</keyword>
<gene>
    <name evidence="2" type="ORF">I4I82_10005</name>
</gene>
<keyword evidence="1" id="KW-0812">Transmembrane</keyword>
<accession>A0ABS6U720</accession>
<name>A0ABS6U720_9PSEU</name>
<evidence type="ECO:0000313" key="2">
    <source>
        <dbReference type="EMBL" id="MBW0128022.1"/>
    </source>
</evidence>
<sequence length="99" mass="10868">MKSTFPELALWAKANQGDDGVMEMWMLLTVLVLIALAAPRYGVDSRRLPPGELPPPRRRATPRGDLVRLARAARQVFQSQVPRAKTASVCPPSSRCSAL</sequence>
<keyword evidence="1" id="KW-0472">Membrane</keyword>
<dbReference type="Proteomes" id="UP000694300">
    <property type="component" value="Unassembled WGS sequence"/>
</dbReference>
<evidence type="ECO:0000313" key="3">
    <source>
        <dbReference type="Proteomes" id="UP000694300"/>
    </source>
</evidence>